<organism evidence="1 2">
    <name type="scientific">Bacillus cytotoxicus</name>
    <dbReference type="NCBI Taxonomy" id="580165"/>
    <lineage>
        <taxon>Bacteria</taxon>
        <taxon>Bacillati</taxon>
        <taxon>Bacillota</taxon>
        <taxon>Bacilli</taxon>
        <taxon>Bacillales</taxon>
        <taxon>Bacillaceae</taxon>
        <taxon>Bacillus</taxon>
        <taxon>Bacillus cereus group</taxon>
    </lineage>
</organism>
<dbReference type="AlphaFoldDB" id="A0AAX2CH90"/>
<dbReference type="Proteomes" id="UP000242164">
    <property type="component" value="Unassembled WGS sequence"/>
</dbReference>
<dbReference type="EMBL" id="FMIK01000022">
    <property type="protein sequence ID" value="SCL90328.1"/>
    <property type="molecule type" value="Genomic_DNA"/>
</dbReference>
<name>A0AAX2CH90_9BACI</name>
<evidence type="ECO:0000313" key="1">
    <source>
        <dbReference type="EMBL" id="SCL90328.1"/>
    </source>
</evidence>
<reference evidence="1 2" key="1">
    <citation type="submission" date="2016-08" db="EMBL/GenBank/DDBJ databases">
        <authorList>
            <person name="Loux V."/>
            <person name="Rue O."/>
        </authorList>
    </citation>
    <scope>NUCLEOTIDE SEQUENCE [LARGE SCALE GENOMIC DNA]</scope>
    <source>
        <strain evidence="1 2">AFSSA_08CEB44bac</strain>
    </source>
</reference>
<comment type="caution">
    <text evidence="1">The sequence shown here is derived from an EMBL/GenBank/DDBJ whole genome shotgun (WGS) entry which is preliminary data.</text>
</comment>
<protein>
    <submittedName>
        <fullName evidence="1">Uncharacterized protein</fullName>
    </submittedName>
</protein>
<proteinExistence type="predicted"/>
<sequence>MTTLGFEEEIILKLAKLNPKKLMLNGEDMFLKINTYLQGSYLI</sequence>
<evidence type="ECO:0000313" key="2">
    <source>
        <dbReference type="Proteomes" id="UP000242164"/>
    </source>
</evidence>
<gene>
    <name evidence="1" type="ORF">BCB44BAC_01708</name>
</gene>
<accession>A0AAX2CH90</accession>
<dbReference type="RefSeq" id="WP_255815748.1">
    <property type="nucleotide sequence ID" value="NZ_CP066179.1"/>
</dbReference>